<evidence type="ECO:0000256" key="12">
    <source>
        <dbReference type="SAM" id="MobiDB-lite"/>
    </source>
</evidence>
<dbReference type="GO" id="GO:0003677">
    <property type="term" value="F:DNA binding"/>
    <property type="evidence" value="ECO:0007669"/>
    <property type="project" value="UniProtKB-KW"/>
</dbReference>
<keyword evidence="8" id="KW-0572">Peptidoglycan-anchor</keyword>
<dbReference type="Pfam" id="PF22842">
    <property type="entry name" value="Pel9A-like_beta_helix"/>
    <property type="match status" value="1"/>
</dbReference>
<dbReference type="InterPro" id="IPR006626">
    <property type="entry name" value="PbH1"/>
</dbReference>
<organism evidence="15 16">
    <name type="scientific">Streptomyces fructofermentans</name>
    <dbReference type="NCBI Taxonomy" id="152141"/>
    <lineage>
        <taxon>Bacteria</taxon>
        <taxon>Bacillati</taxon>
        <taxon>Actinomycetota</taxon>
        <taxon>Actinomycetes</taxon>
        <taxon>Kitasatosporales</taxon>
        <taxon>Streptomycetaceae</taxon>
        <taxon>Streptomyces</taxon>
    </lineage>
</organism>
<comment type="similarity">
    <text evidence="11">Belongs to the sigma-70 factor family. ECF subfamily.</text>
</comment>
<evidence type="ECO:0000256" key="13">
    <source>
        <dbReference type="SAM" id="Phobius"/>
    </source>
</evidence>
<name>A0A918U662_9ACTN</name>
<dbReference type="Proteomes" id="UP000645555">
    <property type="component" value="Unassembled WGS sequence"/>
</dbReference>
<dbReference type="Gene3D" id="1.10.1740.10">
    <property type="match status" value="1"/>
</dbReference>
<protein>
    <recommendedName>
        <fullName evidence="11">RNA polymerase sigma factor</fullName>
    </recommendedName>
</protein>
<dbReference type="PANTHER" id="PTHR40088:SF1">
    <property type="entry name" value="PECTATE LYASE PEL9"/>
    <property type="match status" value="1"/>
</dbReference>
<evidence type="ECO:0000256" key="5">
    <source>
        <dbReference type="ARBA" id="ARBA00022723"/>
    </source>
</evidence>
<evidence type="ECO:0000259" key="14">
    <source>
        <dbReference type="PROSITE" id="PS50847"/>
    </source>
</evidence>
<dbReference type="InterPro" id="IPR039448">
    <property type="entry name" value="Beta_helix"/>
</dbReference>
<keyword evidence="16" id="KW-1185">Reference proteome</keyword>
<keyword evidence="5" id="KW-0479">Metal-binding</keyword>
<evidence type="ECO:0000256" key="4">
    <source>
        <dbReference type="ARBA" id="ARBA00022525"/>
    </source>
</evidence>
<evidence type="ECO:0000256" key="10">
    <source>
        <dbReference type="ARBA" id="ARBA00038263"/>
    </source>
</evidence>
<feature type="compositionally biased region" description="Basic residues" evidence="12">
    <location>
        <begin position="318"/>
        <end position="334"/>
    </location>
</feature>
<reference evidence="15" key="1">
    <citation type="journal article" date="2014" name="Int. J. Syst. Evol. Microbiol.">
        <title>Complete genome sequence of Corynebacterium casei LMG S-19264T (=DSM 44701T), isolated from a smear-ripened cheese.</title>
        <authorList>
            <consortium name="US DOE Joint Genome Institute (JGI-PGF)"/>
            <person name="Walter F."/>
            <person name="Albersmeier A."/>
            <person name="Kalinowski J."/>
            <person name="Ruckert C."/>
        </authorList>
    </citation>
    <scope>NUCLEOTIDE SEQUENCE</scope>
    <source>
        <strain evidence="15">JCM 4956</strain>
    </source>
</reference>
<feature type="compositionally biased region" description="Low complexity" evidence="12">
    <location>
        <begin position="837"/>
        <end position="894"/>
    </location>
</feature>
<dbReference type="NCBIfam" id="TIGR01167">
    <property type="entry name" value="LPXTG_anchor"/>
    <property type="match status" value="1"/>
</dbReference>
<dbReference type="InterPro" id="IPR053868">
    <property type="entry name" value="Pel9A-like_beta_helix"/>
</dbReference>
<keyword evidence="11" id="KW-0804">Transcription</keyword>
<dbReference type="InterPro" id="IPR012334">
    <property type="entry name" value="Pectin_lyas_fold"/>
</dbReference>
<comment type="subcellular location">
    <subcellularLocation>
        <location evidence="2">Secreted</location>
    </subcellularLocation>
</comment>
<dbReference type="AlphaFoldDB" id="A0A918U662"/>
<keyword evidence="11" id="KW-0238">DNA-binding</keyword>
<comment type="cofactor">
    <cofactor evidence="1">
        <name>Ca(2+)</name>
        <dbReference type="ChEBI" id="CHEBI:29108"/>
    </cofactor>
</comment>
<dbReference type="InterPro" id="IPR011050">
    <property type="entry name" value="Pectin_lyase_fold/virulence"/>
</dbReference>
<dbReference type="InterPro" id="IPR007627">
    <property type="entry name" value="RNA_pol_sigma70_r2"/>
</dbReference>
<keyword evidence="4" id="KW-0964">Secreted</keyword>
<keyword evidence="6" id="KW-0732">Signal</keyword>
<comment type="caution">
    <text evidence="15">The sequence shown here is derived from an EMBL/GenBank/DDBJ whole genome shotgun (WGS) entry which is preliminary data.</text>
</comment>
<sequence length="931" mass="96833">MRHDGSHGTDTFPDRRTVEAARDGDAGAVERLTAGALPLVYNVVGRAAETDLDVDDIVQDTMVAVIRALPDLRDTAKFRSWLVAIAVRQLTDARRRARSGRLTTLEHADERHSPEPDFATLFLLRQSLTVEQRQVAAATAWLDPSYRDLLSLWWLEACGRLSRKDIAAAMSLPATHLAVQVQRMKTQLDVARTVVRALSRTPRCAELTELAGPGDPAPSPLLRKRIARHLRFCESCGHSVGRLVPPERLLAGLPLLVPGRTGDLGAAGATGWNGPAGQPALGEAGGPADAVDGPGSTVDNPVDAGAGGHPHPTAPTRHTAHRSAPRGHGRRATGRPRDDHGLLGGLSSKATGATVAAGMAALVVTGLVMVPSGAENSVDARSTASRTGPSTMTSTPAPTAPRSTTPRGPAPAAPAKTRVSRTSLHAKTPAPTYFVSSSGSDSNPGTSAGSPFRTLQKAADLAGPGDVVSVMNGTYTEPRKGSNVLTIKRSGRPGAPITFTAHPGHRPTLNPKTAWNGISVYGASHIVIKNLEVKGNNAALSLTDAERSSSKTDPTYNTNCISVEKNRESGTFPHHVDISGNLVHGCAGGGISAIEADHVAITGNHVHSNSWFTVYGTSGISILTPRDTGGGDPRTYKIRITDNRVHDNETKVKWEGCRCYSDGNGIIVDTTKGDAERGRPAYNGRILVTNNIAYDNGGSGIHAYKSQHVDIVNNTAYLNGRSTRIKTPYANIFAHDSTDVRLLNNIAYGRPGQATNSKSRNVKVTYDYNVYFGGKAPEAKGPHDIIADPRFTAPGQSPNADFRLAKGSPAIGSATPFPATTTDFTGATRKGGTPDRGAYSFGAAAGSATSGGESSAPGHEGPDAETGADAAGDNGAKAGAASGDDSGLAAHGGSEPLAQTGASGPVLLLGIAAGVLVAGAGLLVLARRRRS</sequence>
<evidence type="ECO:0000256" key="7">
    <source>
        <dbReference type="ARBA" id="ARBA00022837"/>
    </source>
</evidence>
<feature type="transmembrane region" description="Helical" evidence="13">
    <location>
        <begin position="906"/>
        <end position="926"/>
    </location>
</feature>
<gene>
    <name evidence="15" type="ORF">GCM10010515_75600</name>
</gene>
<keyword evidence="3" id="KW-0134">Cell wall</keyword>
<keyword evidence="7" id="KW-0106">Calcium</keyword>
<dbReference type="NCBIfam" id="TIGR02937">
    <property type="entry name" value="sigma70-ECF"/>
    <property type="match status" value="1"/>
</dbReference>
<reference evidence="15" key="2">
    <citation type="submission" date="2020-09" db="EMBL/GenBank/DDBJ databases">
        <authorList>
            <person name="Sun Q."/>
            <person name="Ohkuma M."/>
        </authorList>
    </citation>
    <scope>NUCLEOTIDE SEQUENCE</scope>
    <source>
        <strain evidence="15">JCM 4956</strain>
    </source>
</reference>
<dbReference type="SMART" id="SM00710">
    <property type="entry name" value="PbH1"/>
    <property type="match status" value="6"/>
</dbReference>
<comment type="similarity">
    <text evidence="10">Belongs to the polysaccharide lyase 9 family.</text>
</comment>
<dbReference type="NCBIfam" id="NF041518">
    <property type="entry name" value="choice_anch_Q"/>
    <property type="match status" value="1"/>
</dbReference>
<dbReference type="GO" id="GO:0016837">
    <property type="term" value="F:carbon-oxygen lyase activity, acting on polysaccharides"/>
    <property type="evidence" value="ECO:0007669"/>
    <property type="project" value="TreeGrafter"/>
</dbReference>
<feature type="compositionally biased region" description="Low complexity" evidence="12">
    <location>
        <begin position="814"/>
        <end position="828"/>
    </location>
</feature>
<dbReference type="PROSITE" id="PS01063">
    <property type="entry name" value="SIGMA70_ECF"/>
    <property type="match status" value="1"/>
</dbReference>
<keyword evidence="13" id="KW-0472">Membrane</keyword>
<evidence type="ECO:0000256" key="3">
    <source>
        <dbReference type="ARBA" id="ARBA00022512"/>
    </source>
</evidence>
<feature type="compositionally biased region" description="Low complexity" evidence="12">
    <location>
        <begin position="286"/>
        <end position="295"/>
    </location>
</feature>
<dbReference type="Pfam" id="PF13229">
    <property type="entry name" value="Beta_helix"/>
    <property type="match status" value="1"/>
</dbReference>
<feature type="compositionally biased region" description="Low complexity" evidence="12">
    <location>
        <begin position="387"/>
        <end position="407"/>
    </location>
</feature>
<dbReference type="Pfam" id="PF04542">
    <property type="entry name" value="Sigma70_r2"/>
    <property type="match status" value="1"/>
</dbReference>
<keyword evidence="11" id="KW-0805">Transcription regulation</keyword>
<accession>A0A918U662</accession>
<dbReference type="RefSeq" id="WP_190040174.1">
    <property type="nucleotide sequence ID" value="NZ_BMWD01000052.1"/>
</dbReference>
<feature type="compositionally biased region" description="Low complexity" evidence="12">
    <location>
        <begin position="436"/>
        <end position="447"/>
    </location>
</feature>
<evidence type="ECO:0000313" key="16">
    <source>
        <dbReference type="Proteomes" id="UP000645555"/>
    </source>
</evidence>
<dbReference type="InterPro" id="IPR000838">
    <property type="entry name" value="RNA_pol_sigma70_ECF_CS"/>
</dbReference>
<evidence type="ECO:0000256" key="1">
    <source>
        <dbReference type="ARBA" id="ARBA00001913"/>
    </source>
</evidence>
<evidence type="ECO:0000313" key="15">
    <source>
        <dbReference type="EMBL" id="GGX98179.1"/>
    </source>
</evidence>
<keyword evidence="13" id="KW-1133">Transmembrane helix</keyword>
<dbReference type="GO" id="GO:0016987">
    <property type="term" value="F:sigma factor activity"/>
    <property type="evidence" value="ECO:0007669"/>
    <property type="project" value="UniProtKB-KW"/>
</dbReference>
<dbReference type="SUPFAM" id="SSF51126">
    <property type="entry name" value="Pectin lyase-like"/>
    <property type="match status" value="1"/>
</dbReference>
<dbReference type="GO" id="GO:0046872">
    <property type="term" value="F:metal ion binding"/>
    <property type="evidence" value="ECO:0007669"/>
    <property type="project" value="UniProtKB-KW"/>
</dbReference>
<dbReference type="PANTHER" id="PTHR40088">
    <property type="entry name" value="PECTATE LYASE (EUROFUNG)"/>
    <property type="match status" value="1"/>
</dbReference>
<keyword evidence="11" id="KW-0731">Sigma factor</keyword>
<dbReference type="InterPro" id="IPR052052">
    <property type="entry name" value="Polysaccharide_Lyase_9"/>
</dbReference>
<dbReference type="PROSITE" id="PS50847">
    <property type="entry name" value="GRAM_POS_ANCHORING"/>
    <property type="match status" value="1"/>
</dbReference>
<dbReference type="GO" id="GO:0005576">
    <property type="term" value="C:extracellular region"/>
    <property type="evidence" value="ECO:0007669"/>
    <property type="project" value="UniProtKB-SubCell"/>
</dbReference>
<feature type="domain" description="Gram-positive cocci surface proteins LPxTG" evidence="14">
    <location>
        <begin position="897"/>
        <end position="931"/>
    </location>
</feature>
<dbReference type="InterPro" id="IPR014284">
    <property type="entry name" value="RNA_pol_sigma-70_dom"/>
</dbReference>
<evidence type="ECO:0000256" key="9">
    <source>
        <dbReference type="ARBA" id="ARBA00023239"/>
    </source>
</evidence>
<evidence type="ECO:0000256" key="11">
    <source>
        <dbReference type="RuleBase" id="RU000716"/>
    </source>
</evidence>
<dbReference type="Gene3D" id="2.160.20.10">
    <property type="entry name" value="Single-stranded right-handed beta-helix, Pectin lyase-like"/>
    <property type="match status" value="1"/>
</dbReference>
<feature type="region of interest" description="Disordered" evidence="12">
    <location>
        <begin position="375"/>
        <end position="452"/>
    </location>
</feature>
<dbReference type="InterPro" id="IPR019931">
    <property type="entry name" value="LPXTG_anchor"/>
</dbReference>
<keyword evidence="9" id="KW-0456">Lyase</keyword>
<feature type="region of interest" description="Disordered" evidence="12">
    <location>
        <begin position="1"/>
        <end position="20"/>
    </location>
</feature>
<dbReference type="InterPro" id="IPR013325">
    <property type="entry name" value="RNA_pol_sigma_r2"/>
</dbReference>
<evidence type="ECO:0000256" key="2">
    <source>
        <dbReference type="ARBA" id="ARBA00004613"/>
    </source>
</evidence>
<dbReference type="SUPFAM" id="SSF88946">
    <property type="entry name" value="Sigma2 domain of RNA polymerase sigma factors"/>
    <property type="match status" value="1"/>
</dbReference>
<keyword evidence="13" id="KW-0812">Transmembrane</keyword>
<evidence type="ECO:0000256" key="6">
    <source>
        <dbReference type="ARBA" id="ARBA00022729"/>
    </source>
</evidence>
<evidence type="ECO:0000256" key="8">
    <source>
        <dbReference type="ARBA" id="ARBA00023088"/>
    </source>
</evidence>
<proteinExistence type="inferred from homology"/>
<dbReference type="InterPro" id="IPR059226">
    <property type="entry name" value="Choice_anch_Q_dom"/>
</dbReference>
<feature type="region of interest" description="Disordered" evidence="12">
    <location>
        <begin position="779"/>
        <end position="896"/>
    </location>
</feature>
<feature type="region of interest" description="Disordered" evidence="12">
    <location>
        <begin position="267"/>
        <end position="346"/>
    </location>
</feature>
<dbReference type="EMBL" id="BMWD01000052">
    <property type="protein sequence ID" value="GGX98179.1"/>
    <property type="molecule type" value="Genomic_DNA"/>
</dbReference>
<dbReference type="GO" id="GO:0006352">
    <property type="term" value="P:DNA-templated transcription initiation"/>
    <property type="evidence" value="ECO:0007669"/>
    <property type="project" value="InterPro"/>
</dbReference>